<protein>
    <submittedName>
        <fullName evidence="1">SagB/ThcOx family dehydrogenase</fullName>
    </submittedName>
</protein>
<dbReference type="NCBIfam" id="TIGR03605">
    <property type="entry name" value="antibiot_sagB"/>
    <property type="match status" value="1"/>
</dbReference>
<keyword evidence="2" id="KW-1185">Reference proteome</keyword>
<dbReference type="EMBL" id="CP048877">
    <property type="protein sequence ID" value="QIJ72270.1"/>
    <property type="molecule type" value="Genomic_DNA"/>
</dbReference>
<dbReference type="Gene3D" id="3.40.109.10">
    <property type="entry name" value="NADH Oxidase"/>
    <property type="match status" value="1"/>
</dbReference>
<dbReference type="GO" id="GO:0016491">
    <property type="term" value="F:oxidoreductase activity"/>
    <property type="evidence" value="ECO:0007669"/>
    <property type="project" value="InterPro"/>
</dbReference>
<dbReference type="InterPro" id="IPR052544">
    <property type="entry name" value="Bacteriocin_Proc_Enz"/>
</dbReference>
<dbReference type="PANTHER" id="PTHR43745:SF2">
    <property type="entry name" value="NITROREDUCTASE MJ1384-RELATED"/>
    <property type="match status" value="1"/>
</dbReference>
<evidence type="ECO:0000313" key="2">
    <source>
        <dbReference type="Proteomes" id="UP000502179"/>
    </source>
</evidence>
<dbReference type="PANTHER" id="PTHR43745">
    <property type="entry name" value="NITROREDUCTASE MJ1384-RELATED"/>
    <property type="match status" value="1"/>
</dbReference>
<dbReference type="KEGG" id="tav:G4V39_08295"/>
<dbReference type="AlphaFoldDB" id="A0A6G7PXD0"/>
<dbReference type="Proteomes" id="UP000502179">
    <property type="component" value="Chromosome"/>
</dbReference>
<dbReference type="InterPro" id="IPR020051">
    <property type="entry name" value="SagB-type_dehydrogenase"/>
</dbReference>
<dbReference type="InterPro" id="IPR000415">
    <property type="entry name" value="Nitroreductase-like"/>
</dbReference>
<evidence type="ECO:0000313" key="1">
    <source>
        <dbReference type="EMBL" id="QIJ72270.1"/>
    </source>
</evidence>
<dbReference type="SUPFAM" id="SSF55469">
    <property type="entry name" value="FMN-dependent nitroreductase-like"/>
    <property type="match status" value="1"/>
</dbReference>
<dbReference type="InterPro" id="IPR029479">
    <property type="entry name" value="Nitroreductase"/>
</dbReference>
<proteinExistence type="predicted"/>
<accession>A0A6G7PXD0</accession>
<gene>
    <name evidence="1" type="ORF">G4V39_08295</name>
</gene>
<organism evidence="1 2">
    <name type="scientific">Thermosulfuriphilus ammonigenes</name>
    <dbReference type="NCBI Taxonomy" id="1936021"/>
    <lineage>
        <taxon>Bacteria</taxon>
        <taxon>Pseudomonadati</taxon>
        <taxon>Thermodesulfobacteriota</taxon>
        <taxon>Thermodesulfobacteria</taxon>
        <taxon>Thermodesulfobacteriales</taxon>
        <taxon>Thermodesulfobacteriaceae</taxon>
        <taxon>Thermosulfuriphilus</taxon>
    </lineage>
</organism>
<dbReference type="Pfam" id="PF00881">
    <property type="entry name" value="Nitroreductase"/>
    <property type="match status" value="1"/>
</dbReference>
<dbReference type="RefSeq" id="WP_166032488.1">
    <property type="nucleotide sequence ID" value="NZ_CP048877.1"/>
</dbReference>
<name>A0A6G7PXD0_9BACT</name>
<reference evidence="1 2" key="1">
    <citation type="submission" date="2020-02" db="EMBL/GenBank/DDBJ databases">
        <title>Genome analysis of Thermosulfuriphilus ammonigenes ST65T, an anaerobic thermophilic chemolithoautotrophic bacterium isolated from a deep-sea hydrothermal vent.</title>
        <authorList>
            <person name="Slobodkina G."/>
            <person name="Allioux M."/>
            <person name="Merkel A."/>
            <person name="Alain K."/>
            <person name="Jebbar M."/>
            <person name="Slobodkin A."/>
        </authorList>
    </citation>
    <scope>NUCLEOTIDE SEQUENCE [LARGE SCALE GENOMIC DNA]</scope>
    <source>
        <strain evidence="1 2">ST65</strain>
    </source>
</reference>
<sequence>MPDYRRSIGFVYLQRSKHDRAELFSREKENISPAPSLKKYPGARRLNLPRVAPPGADLWEALARRRSVRKYASEALSLETISLLLWATQGVTARVGHYLLRPAPSAGALYPIETYLCLNDVAGLPSGLVHYDVAAAALEYLEEGDFGQDLAEAAMGQKMCARAPVVFIWSAIARRTMSKYGSRGIRYIFMDVAHICQNLLLAAQALGLGACPVGAFFDDEVNQLLGLDGLEETVVYMAPVGIPA</sequence>
<dbReference type="CDD" id="cd02142">
    <property type="entry name" value="McbC_SagB-like_oxidoreductase"/>
    <property type="match status" value="1"/>
</dbReference>